<gene>
    <name evidence="2" type="ORF">R3P94_18425</name>
    <name evidence="3" type="ORF">R3Q15_22770</name>
</gene>
<dbReference type="InterPro" id="IPR029058">
    <property type="entry name" value="AB_hydrolase_fold"/>
</dbReference>
<keyword evidence="4" id="KW-1185">Reference proteome</keyword>
<keyword evidence="3" id="KW-0378">Hydrolase</keyword>
<dbReference type="SUPFAM" id="SSF53474">
    <property type="entry name" value="alpha/beta-Hydrolases"/>
    <property type="match status" value="1"/>
</dbReference>
<dbReference type="Proteomes" id="UP001185779">
    <property type="component" value="Unassembled WGS sequence"/>
</dbReference>
<dbReference type="RefSeq" id="WP_006437732.1">
    <property type="nucleotide sequence ID" value="NZ_CP091855.1"/>
</dbReference>
<dbReference type="InterPro" id="IPR050471">
    <property type="entry name" value="AB_hydrolase"/>
</dbReference>
<proteinExistence type="predicted"/>
<dbReference type="PANTHER" id="PTHR43433">
    <property type="entry name" value="HYDROLASE, ALPHA/BETA FOLD FAMILY PROTEIN"/>
    <property type="match status" value="1"/>
</dbReference>
<dbReference type="Proteomes" id="UP001185922">
    <property type="component" value="Unassembled WGS sequence"/>
</dbReference>
<evidence type="ECO:0000259" key="1">
    <source>
        <dbReference type="Pfam" id="PF12697"/>
    </source>
</evidence>
<protein>
    <submittedName>
        <fullName evidence="3">Alpha/beta hydrolase</fullName>
    </submittedName>
</protein>
<dbReference type="EMBL" id="JAWLKI010000024">
    <property type="protein sequence ID" value="MDV6309251.1"/>
    <property type="molecule type" value="Genomic_DNA"/>
</dbReference>
<evidence type="ECO:0000313" key="3">
    <source>
        <dbReference type="EMBL" id="MDV6314656.1"/>
    </source>
</evidence>
<dbReference type="EMBL" id="JAWLKH010000042">
    <property type="protein sequence ID" value="MDV6314656.1"/>
    <property type="molecule type" value="Genomic_DNA"/>
</dbReference>
<comment type="caution">
    <text evidence="3">The sequence shown here is derived from an EMBL/GenBank/DDBJ whole genome shotgun (WGS) entry which is preliminary data.</text>
</comment>
<dbReference type="GO" id="GO:0016787">
    <property type="term" value="F:hydrolase activity"/>
    <property type="evidence" value="ECO:0007669"/>
    <property type="project" value="UniProtKB-KW"/>
</dbReference>
<feature type="domain" description="AB hydrolase-1" evidence="1">
    <location>
        <begin position="43"/>
        <end position="291"/>
    </location>
</feature>
<accession>A0AAE4UAI7</accession>
<dbReference type="InterPro" id="IPR000073">
    <property type="entry name" value="AB_hydrolase_1"/>
</dbReference>
<evidence type="ECO:0000313" key="4">
    <source>
        <dbReference type="Proteomes" id="UP001185779"/>
    </source>
</evidence>
<dbReference type="Gene3D" id="3.40.50.1820">
    <property type="entry name" value="alpha/beta hydrolase"/>
    <property type="match status" value="1"/>
</dbReference>
<dbReference type="Pfam" id="PF12697">
    <property type="entry name" value="Abhydrolase_6"/>
    <property type="match status" value="1"/>
</dbReference>
<reference evidence="3 4" key="1">
    <citation type="submission" date="2023-10" db="EMBL/GenBank/DDBJ databases">
        <title>Development of a sustainable strategy for remediation of hydrocarbon-contaminated territories based on the waste exchange concept.</title>
        <authorList>
            <person name="Krivoruchko A."/>
        </authorList>
    </citation>
    <scope>NUCLEOTIDE SEQUENCE</scope>
    <source>
        <strain evidence="2 4">IEGM 1266</strain>
        <strain evidence="3">IEGM 1279</strain>
    </source>
</reference>
<dbReference type="PANTHER" id="PTHR43433:SF5">
    <property type="entry name" value="AB HYDROLASE-1 DOMAIN-CONTAINING PROTEIN"/>
    <property type="match status" value="1"/>
</dbReference>
<evidence type="ECO:0000313" key="2">
    <source>
        <dbReference type="EMBL" id="MDV6309251.1"/>
    </source>
</evidence>
<name>A0AAE4UAI7_9ACTN</name>
<dbReference type="GeneID" id="77170552"/>
<sequence length="307" mass="33949">MHETTPDPGDDTAPGEYVTVGGHRLHVLDEGSGPPLLLMAALGSNWFDLDPLVARLTPSWRVIRYDRPGYGLSSPVDRRHHPTLLGEIERMVAVLDARGIDEPVVVVGHSLASLYVEAFARQHPGRTAAVVVLDGSYVLFPWRLVPLSFRVGNAHRAVGVARAVTSRVGIRRWPSLQVWKRVVPAPPEGLGEQQRRWSKRVFGQPPFLLAMLVENAAFGAMNRTLRGLRRSNPMPDVPVEVVVASSTIPGWRLFWEWKQRRYADTLSADEIVVLPGAKHFLVSERPDDVAEIIDGLGGGVRTEPTLE</sequence>
<dbReference type="AlphaFoldDB" id="A0AAE4UAI7"/>
<evidence type="ECO:0000313" key="5">
    <source>
        <dbReference type="Proteomes" id="UP001185922"/>
    </source>
</evidence>
<organism evidence="3 5">
    <name type="scientific">Gordonia amicalis</name>
    <dbReference type="NCBI Taxonomy" id="89053"/>
    <lineage>
        <taxon>Bacteria</taxon>
        <taxon>Bacillati</taxon>
        <taxon>Actinomycetota</taxon>
        <taxon>Actinomycetes</taxon>
        <taxon>Mycobacteriales</taxon>
        <taxon>Gordoniaceae</taxon>
        <taxon>Gordonia</taxon>
    </lineage>
</organism>